<reference evidence="6 7" key="1">
    <citation type="journal article" date="2016" name="Nat. Commun.">
        <title>Thousands of microbial genomes shed light on interconnected biogeochemical processes in an aquifer system.</title>
        <authorList>
            <person name="Anantharaman K."/>
            <person name="Brown C.T."/>
            <person name="Hug L.A."/>
            <person name="Sharon I."/>
            <person name="Castelle C.J."/>
            <person name="Probst A.J."/>
            <person name="Thomas B.C."/>
            <person name="Singh A."/>
            <person name="Wilkins M.J."/>
            <person name="Karaoz U."/>
            <person name="Brodie E.L."/>
            <person name="Williams K.H."/>
            <person name="Hubbard S.S."/>
            <person name="Banfield J.F."/>
        </authorList>
    </citation>
    <scope>NUCLEOTIDE SEQUENCE [LARGE SCALE GENOMIC DNA]</scope>
</reference>
<evidence type="ECO:0000313" key="7">
    <source>
        <dbReference type="Proteomes" id="UP000178999"/>
    </source>
</evidence>
<dbReference type="InterPro" id="IPR020458">
    <property type="entry name" value="Znf_DskA_TraR_CS"/>
</dbReference>
<dbReference type="STRING" id="1802538.A2382_03910"/>
<organism evidence="6 7">
    <name type="scientific">Candidatus Woesebacteria bacterium RIFOXYB1_FULL_38_16</name>
    <dbReference type="NCBI Taxonomy" id="1802538"/>
    <lineage>
        <taxon>Bacteria</taxon>
        <taxon>Candidatus Woeseibacteriota</taxon>
    </lineage>
</organism>
<dbReference type="AlphaFoldDB" id="A0A1F8CV96"/>
<feature type="domain" description="Zinc finger DksA/TraR C4-type" evidence="5">
    <location>
        <begin position="97"/>
        <end position="131"/>
    </location>
</feature>
<dbReference type="Pfam" id="PF01258">
    <property type="entry name" value="zf-dskA_traR"/>
    <property type="match status" value="1"/>
</dbReference>
<sequence length="136" mass="15774">MAKATKQSILKTGFSYPVSLLRPINDFLRFQLKRLERNKKHLTEEDPFSNIDRLSDNAAPDADAEEQFGHARATALRRQIERNIIQTRRALARVKIGKYGICEKCGNMIDTDRLIIFPETTVCVKCKKKKEIKRRK</sequence>
<evidence type="ECO:0000256" key="1">
    <source>
        <dbReference type="ARBA" id="ARBA00022723"/>
    </source>
</evidence>
<keyword evidence="2" id="KW-0863">Zinc-finger</keyword>
<feature type="zinc finger region" description="dksA C4-type" evidence="4">
    <location>
        <begin position="102"/>
        <end position="126"/>
    </location>
</feature>
<dbReference type="PANTHER" id="PTHR33823">
    <property type="entry name" value="RNA POLYMERASE-BINDING TRANSCRIPTION FACTOR DKSA-RELATED"/>
    <property type="match status" value="1"/>
</dbReference>
<dbReference type="EMBL" id="MGHY01000001">
    <property type="protein sequence ID" value="OGM80257.1"/>
    <property type="molecule type" value="Genomic_DNA"/>
</dbReference>
<dbReference type="Gene3D" id="1.20.120.910">
    <property type="entry name" value="DksA, coiled-coil domain"/>
    <property type="match status" value="1"/>
</dbReference>
<keyword evidence="3" id="KW-0862">Zinc</keyword>
<dbReference type="PROSITE" id="PS01102">
    <property type="entry name" value="ZF_DKSA_1"/>
    <property type="match status" value="1"/>
</dbReference>
<evidence type="ECO:0000256" key="3">
    <source>
        <dbReference type="ARBA" id="ARBA00022833"/>
    </source>
</evidence>
<comment type="caution">
    <text evidence="6">The sequence shown here is derived from an EMBL/GenBank/DDBJ whole genome shotgun (WGS) entry which is preliminary data.</text>
</comment>
<evidence type="ECO:0000259" key="5">
    <source>
        <dbReference type="Pfam" id="PF01258"/>
    </source>
</evidence>
<evidence type="ECO:0000256" key="4">
    <source>
        <dbReference type="PROSITE-ProRule" id="PRU00510"/>
    </source>
</evidence>
<evidence type="ECO:0000313" key="6">
    <source>
        <dbReference type="EMBL" id="OGM80257.1"/>
    </source>
</evidence>
<keyword evidence="1" id="KW-0479">Metal-binding</keyword>
<dbReference type="GO" id="GO:0008270">
    <property type="term" value="F:zinc ion binding"/>
    <property type="evidence" value="ECO:0007669"/>
    <property type="project" value="UniProtKB-KW"/>
</dbReference>
<proteinExistence type="predicted"/>
<protein>
    <recommendedName>
        <fullName evidence="5">Zinc finger DksA/TraR C4-type domain-containing protein</fullName>
    </recommendedName>
</protein>
<dbReference type="SUPFAM" id="SSF57716">
    <property type="entry name" value="Glucocorticoid receptor-like (DNA-binding domain)"/>
    <property type="match status" value="1"/>
</dbReference>
<dbReference type="InterPro" id="IPR000962">
    <property type="entry name" value="Znf_DskA_TraR"/>
</dbReference>
<accession>A0A1F8CV96</accession>
<dbReference type="PROSITE" id="PS51128">
    <property type="entry name" value="ZF_DKSA_2"/>
    <property type="match status" value="1"/>
</dbReference>
<gene>
    <name evidence="6" type="ORF">A2382_03910</name>
</gene>
<evidence type="ECO:0000256" key="2">
    <source>
        <dbReference type="ARBA" id="ARBA00022771"/>
    </source>
</evidence>
<name>A0A1F8CV96_9BACT</name>
<dbReference type="Proteomes" id="UP000178999">
    <property type="component" value="Unassembled WGS sequence"/>
</dbReference>